<dbReference type="Pfam" id="PF13406">
    <property type="entry name" value="SLT_2"/>
    <property type="match status" value="1"/>
</dbReference>
<dbReference type="GO" id="GO:0008933">
    <property type="term" value="F:peptidoglycan lytic transglycosylase activity"/>
    <property type="evidence" value="ECO:0007669"/>
    <property type="project" value="TreeGrafter"/>
</dbReference>
<feature type="region of interest" description="Disordered" evidence="1">
    <location>
        <begin position="77"/>
        <end position="100"/>
    </location>
</feature>
<dbReference type="EMBL" id="QZFV01000064">
    <property type="protein sequence ID" value="RJQ88460.1"/>
    <property type="molecule type" value="Genomic_DNA"/>
</dbReference>
<sequence length="533" mass="53487">MGALRTLWCGGRSGVSGSSAGVVSRGVASAALIDGDEGAAAGGGELPCGAGENPSVEGAGLAGVPCAEASVAEGGGVGSGSVEGVVEPSGSSGWSGPDKRGLGLAGLGQAGWGGAGSGCADVDRVGPGGDKRDRARRSARNRPGNNRGHRAPAHRSRVRIAVWRGRYRVRRGVGRHPTLAAVVVGVLGVVPVLVGAKGVAVWRGSAPVEHSVDAALVQGYDPRGTGIRQIAVDGRLPVVPSPSALPAYDLPAGRWGIPASALAAYRDAAAVLGREQPGCRLDWALVGSIGRIESGHARGGYVDAAGTTLESILGPELNGTGPYAAIPDTDHGALDRDTVWDRAVGPFQFIPATWQGYASDGNGDGRPDPNNLFDASLAAGRYLCSGGLDLANPDQLRTGIYRYNNSDSYVDKVILWAEAYRMGADQVPDSKVPVGNPGIAPAPGLATSTPLPAPLPPITTAGPPPVTSLPPSSETTPPPTTGTPTTLPSPTCVSVPPSSTSPSSTPTLPPCDTATSTATGSPSSGSTAKVPRS</sequence>
<dbReference type="InterPro" id="IPR043426">
    <property type="entry name" value="MltB-like"/>
</dbReference>
<dbReference type="Gene3D" id="1.10.530.10">
    <property type="match status" value="1"/>
</dbReference>
<organism evidence="3 4">
    <name type="scientific">Amycolatopsis panacis</name>
    <dbReference type="NCBI Taxonomy" id="2340917"/>
    <lineage>
        <taxon>Bacteria</taxon>
        <taxon>Bacillati</taxon>
        <taxon>Actinomycetota</taxon>
        <taxon>Actinomycetes</taxon>
        <taxon>Pseudonocardiales</taxon>
        <taxon>Pseudonocardiaceae</taxon>
        <taxon>Amycolatopsis</taxon>
    </lineage>
</organism>
<dbReference type="InterPro" id="IPR023346">
    <property type="entry name" value="Lysozyme-like_dom_sf"/>
</dbReference>
<evidence type="ECO:0000259" key="2">
    <source>
        <dbReference type="Pfam" id="PF13406"/>
    </source>
</evidence>
<feature type="compositionally biased region" description="Low complexity" evidence="1">
    <location>
        <begin position="82"/>
        <end position="96"/>
    </location>
</feature>
<feature type="compositionally biased region" description="Low complexity" evidence="1">
    <location>
        <begin position="482"/>
        <end position="533"/>
    </location>
</feature>
<evidence type="ECO:0000256" key="1">
    <source>
        <dbReference type="SAM" id="MobiDB-lite"/>
    </source>
</evidence>
<feature type="domain" description="Transglycosylase SLT" evidence="2">
    <location>
        <begin position="340"/>
        <end position="387"/>
    </location>
</feature>
<gene>
    <name evidence="3" type="ORF">D5S19_06890</name>
</gene>
<dbReference type="AlphaFoldDB" id="A0A419I8I1"/>
<proteinExistence type="predicted"/>
<name>A0A419I8I1_9PSEU</name>
<evidence type="ECO:0000313" key="3">
    <source>
        <dbReference type="EMBL" id="RJQ88460.1"/>
    </source>
</evidence>
<dbReference type="InterPro" id="IPR031304">
    <property type="entry name" value="SLT_2"/>
</dbReference>
<dbReference type="GO" id="GO:0009253">
    <property type="term" value="P:peptidoglycan catabolic process"/>
    <property type="evidence" value="ECO:0007669"/>
    <property type="project" value="TreeGrafter"/>
</dbReference>
<dbReference type="OrthoDB" id="9796191at2"/>
<dbReference type="PANTHER" id="PTHR30163:SF8">
    <property type="entry name" value="LYTIC MUREIN TRANSGLYCOSYLASE"/>
    <property type="match status" value="1"/>
</dbReference>
<evidence type="ECO:0000313" key="4">
    <source>
        <dbReference type="Proteomes" id="UP000285112"/>
    </source>
</evidence>
<dbReference type="SUPFAM" id="SSF53955">
    <property type="entry name" value="Lysozyme-like"/>
    <property type="match status" value="1"/>
</dbReference>
<dbReference type="PANTHER" id="PTHR30163">
    <property type="entry name" value="MEMBRANE-BOUND LYTIC MUREIN TRANSGLYCOSYLASE B"/>
    <property type="match status" value="1"/>
</dbReference>
<feature type="compositionally biased region" description="Basic and acidic residues" evidence="1">
    <location>
        <begin position="121"/>
        <end position="133"/>
    </location>
</feature>
<feature type="region of interest" description="Disordered" evidence="1">
    <location>
        <begin position="433"/>
        <end position="533"/>
    </location>
</feature>
<protein>
    <recommendedName>
        <fullName evidence="2">Transglycosylase SLT domain-containing protein</fullName>
    </recommendedName>
</protein>
<feature type="compositionally biased region" description="Pro residues" evidence="1">
    <location>
        <begin position="451"/>
        <end position="468"/>
    </location>
</feature>
<feature type="region of interest" description="Disordered" evidence="1">
    <location>
        <begin position="118"/>
        <end position="155"/>
    </location>
</feature>
<keyword evidence="4" id="KW-1185">Reference proteome</keyword>
<dbReference type="CDD" id="cd13399">
    <property type="entry name" value="Slt35-like"/>
    <property type="match status" value="1"/>
</dbReference>
<feature type="compositionally biased region" description="Low complexity" evidence="1">
    <location>
        <begin position="441"/>
        <end position="450"/>
    </location>
</feature>
<comment type="caution">
    <text evidence="3">The sequence shown here is derived from an EMBL/GenBank/DDBJ whole genome shotgun (WGS) entry which is preliminary data.</text>
</comment>
<dbReference type="Proteomes" id="UP000285112">
    <property type="component" value="Unassembled WGS sequence"/>
</dbReference>
<accession>A0A419I8I1</accession>
<reference evidence="3 4" key="1">
    <citation type="submission" date="2018-09" db="EMBL/GenBank/DDBJ databases">
        <title>YIM PH 21725 draft genome.</title>
        <authorList>
            <person name="Miao C."/>
        </authorList>
    </citation>
    <scope>NUCLEOTIDE SEQUENCE [LARGE SCALE GENOMIC DNA]</scope>
    <source>
        <strain evidence="4">YIM PH21725</strain>
    </source>
</reference>